<dbReference type="PROSITE" id="PS00463">
    <property type="entry name" value="ZN2_CY6_FUNGAL_1"/>
    <property type="match status" value="1"/>
</dbReference>
<evidence type="ECO:0000256" key="1">
    <source>
        <dbReference type="ARBA" id="ARBA00004123"/>
    </source>
</evidence>
<reference evidence="8 9" key="1">
    <citation type="submission" date="2023-08" db="EMBL/GenBank/DDBJ databases">
        <title>Black Yeasts Isolated from many extreme environments.</title>
        <authorList>
            <person name="Coleine C."/>
            <person name="Stajich J.E."/>
            <person name="Selbmann L."/>
        </authorList>
    </citation>
    <scope>NUCLEOTIDE SEQUENCE [LARGE SCALE GENOMIC DNA]</scope>
    <source>
        <strain evidence="8 9">CCFEE 6328</strain>
    </source>
</reference>
<keyword evidence="2" id="KW-0805">Transcription regulation</keyword>
<dbReference type="InterPro" id="IPR021858">
    <property type="entry name" value="Fun_TF"/>
</dbReference>
<feature type="region of interest" description="Disordered" evidence="6">
    <location>
        <begin position="142"/>
        <end position="193"/>
    </location>
</feature>
<evidence type="ECO:0000256" key="5">
    <source>
        <dbReference type="ARBA" id="ARBA00023242"/>
    </source>
</evidence>
<feature type="compositionally biased region" description="Polar residues" evidence="6">
    <location>
        <begin position="171"/>
        <end position="193"/>
    </location>
</feature>
<proteinExistence type="predicted"/>
<feature type="domain" description="Zn(2)-C6 fungal-type" evidence="7">
    <location>
        <begin position="10"/>
        <end position="40"/>
    </location>
</feature>
<dbReference type="InterPro" id="IPR001138">
    <property type="entry name" value="Zn2Cys6_DnaBD"/>
</dbReference>
<dbReference type="Gene3D" id="4.10.240.10">
    <property type="entry name" value="Zn(2)-C6 fungal-type DNA-binding domain"/>
    <property type="match status" value="1"/>
</dbReference>
<feature type="compositionally biased region" description="Polar residues" evidence="6">
    <location>
        <begin position="143"/>
        <end position="155"/>
    </location>
</feature>
<dbReference type="CDD" id="cd00067">
    <property type="entry name" value="GAL4"/>
    <property type="match status" value="1"/>
</dbReference>
<evidence type="ECO:0000313" key="9">
    <source>
        <dbReference type="Proteomes" id="UP001345691"/>
    </source>
</evidence>
<protein>
    <recommendedName>
        <fullName evidence="7">Zn(2)-C6 fungal-type domain-containing protein</fullName>
    </recommendedName>
</protein>
<dbReference type="InterPro" id="IPR036864">
    <property type="entry name" value="Zn2-C6_fun-type_DNA-bd_sf"/>
</dbReference>
<organism evidence="8 9">
    <name type="scientific">Exophiala sideris</name>
    <dbReference type="NCBI Taxonomy" id="1016849"/>
    <lineage>
        <taxon>Eukaryota</taxon>
        <taxon>Fungi</taxon>
        <taxon>Dikarya</taxon>
        <taxon>Ascomycota</taxon>
        <taxon>Pezizomycotina</taxon>
        <taxon>Eurotiomycetes</taxon>
        <taxon>Chaetothyriomycetidae</taxon>
        <taxon>Chaetothyriales</taxon>
        <taxon>Herpotrichiellaceae</taxon>
        <taxon>Exophiala</taxon>
    </lineage>
</organism>
<dbReference type="Pfam" id="PF00172">
    <property type="entry name" value="Zn_clus"/>
    <property type="match status" value="1"/>
</dbReference>
<keyword evidence="3" id="KW-0238">DNA-binding</keyword>
<evidence type="ECO:0000256" key="3">
    <source>
        <dbReference type="ARBA" id="ARBA00023125"/>
    </source>
</evidence>
<keyword evidence="5" id="KW-0539">Nucleus</keyword>
<dbReference type="Proteomes" id="UP001345691">
    <property type="component" value="Unassembled WGS sequence"/>
</dbReference>
<gene>
    <name evidence="8" type="ORF">LTR69_004208</name>
</gene>
<keyword evidence="9" id="KW-1185">Reference proteome</keyword>
<dbReference type="PANTHER" id="PTHR37534">
    <property type="entry name" value="TRANSCRIPTIONAL ACTIVATOR PROTEIN UGA3"/>
    <property type="match status" value="1"/>
</dbReference>
<keyword evidence="4" id="KW-0804">Transcription</keyword>
<dbReference type="PANTHER" id="PTHR37534:SF7">
    <property type="entry name" value="TRANSCRIPTIONAL ACTIVATOR PROTEIN UGA3"/>
    <property type="match status" value="1"/>
</dbReference>
<dbReference type="PROSITE" id="PS50048">
    <property type="entry name" value="ZN2_CY6_FUNGAL_2"/>
    <property type="match status" value="1"/>
</dbReference>
<evidence type="ECO:0000259" key="7">
    <source>
        <dbReference type="PROSITE" id="PS50048"/>
    </source>
</evidence>
<dbReference type="Pfam" id="PF11951">
    <property type="entry name" value="Fungal_trans_2"/>
    <property type="match status" value="1"/>
</dbReference>
<evidence type="ECO:0000256" key="2">
    <source>
        <dbReference type="ARBA" id="ARBA00023015"/>
    </source>
</evidence>
<comment type="caution">
    <text evidence="8">The sequence shown here is derived from an EMBL/GenBank/DDBJ whole genome shotgun (WGS) entry which is preliminary data.</text>
</comment>
<name>A0ABR0JFS7_9EURO</name>
<comment type="subcellular location">
    <subcellularLocation>
        <location evidence="1">Nucleus</location>
    </subcellularLocation>
</comment>
<dbReference type="SMART" id="SM00066">
    <property type="entry name" value="GAL4"/>
    <property type="match status" value="1"/>
</dbReference>
<evidence type="ECO:0000256" key="4">
    <source>
        <dbReference type="ARBA" id="ARBA00023163"/>
    </source>
</evidence>
<dbReference type="EMBL" id="JAVRRF010000007">
    <property type="protein sequence ID" value="KAK5063502.1"/>
    <property type="molecule type" value="Genomic_DNA"/>
</dbReference>
<sequence>MPRDSRSRSGCAQCKKRRRKCGEERPSCAGCVRRGFKCEFAPPKLRWTQSKTVTTGDVSNLQPWRSDCTWWTALAADCKNQESVAQYVTPLDVEIEAVGRCDGKFGQPVFGVNDHALSTWNLSSKTFPSQTDSEPAVVDIGPTATQKSSPTSTVPPHSEAVDTVQGDVDQTESQVVGTPTTYSPGTQWSPGTTIDDTVIGPHEEEDDGFSEDGTCWQFDNPSLGDFMEPLFDDPGEHIAFMYYFKHLAGVISARDDNQNPYRKLSAFALGSPVLLHTLISIATEWMFNYGRSNADLADARQSKALKSIQKVLGTLEDGRSGVNGEVVPTSHALKASREAVVSAILMQIAHVVFSGGTGAEAHLRCSYYLLNELGYISQPCSTFLPRILTQRFAMADVAASLLHTKRPKAPLTFTLYQINEDLDFTEPSFCGMTGCPQPVLSAFAHIAHLACDLRENRQGIDQVCPEAERLEFALRSWSHRRFPNMFCLDPERYLSDLRYDRERDRSPSRNASQYHLALLNECYYWLAHVLLQRRIYRDAVSSPRVKQMVQRVLALMKAIPPNEGSASSLPLPFYLVARECMSEEDRNWIRERHRLMKEVYRSSTREYLMMVTEEIWRNGDLYRQKCRSGWTEPEPSSYHDELILSQHTQIIF</sequence>
<evidence type="ECO:0000256" key="6">
    <source>
        <dbReference type="SAM" id="MobiDB-lite"/>
    </source>
</evidence>
<evidence type="ECO:0000313" key="8">
    <source>
        <dbReference type="EMBL" id="KAK5063502.1"/>
    </source>
</evidence>
<accession>A0ABR0JFS7</accession>
<dbReference type="SUPFAM" id="SSF57701">
    <property type="entry name" value="Zn2/Cys6 DNA-binding domain"/>
    <property type="match status" value="1"/>
</dbReference>